<evidence type="ECO:0000313" key="9">
    <source>
        <dbReference type="EMBL" id="CAG9320178.1"/>
    </source>
</evidence>
<evidence type="ECO:0000256" key="8">
    <source>
        <dbReference type="ARBA" id="ARBA00023136"/>
    </source>
</evidence>
<dbReference type="InterPro" id="IPR005341">
    <property type="entry name" value="Tim16"/>
</dbReference>
<sequence length="115" mass="13091">MWGPILRSLIMTYGVKYAKTFIVATVRALEKSGYQPQKIFEEMLSKTSASKINFQNPMTREEALKILNIKSNPTKAEIEESFSRLYEKNNPEKGGSLYLQCKAMGAKDHLISKKN</sequence>
<proteinExistence type="inferred from homology"/>
<dbReference type="InterPro" id="IPR036869">
    <property type="entry name" value="J_dom_sf"/>
</dbReference>
<evidence type="ECO:0008006" key="11">
    <source>
        <dbReference type="Google" id="ProtNLM"/>
    </source>
</evidence>
<dbReference type="Gene3D" id="1.10.287.110">
    <property type="entry name" value="DnaJ domain"/>
    <property type="match status" value="1"/>
</dbReference>
<evidence type="ECO:0000256" key="5">
    <source>
        <dbReference type="ARBA" id="ARBA00022927"/>
    </source>
</evidence>
<keyword evidence="4" id="KW-0999">Mitochondrion inner membrane</keyword>
<dbReference type="EMBL" id="CAJZBQ010000024">
    <property type="protein sequence ID" value="CAG9320178.1"/>
    <property type="molecule type" value="Genomic_DNA"/>
</dbReference>
<evidence type="ECO:0000256" key="7">
    <source>
        <dbReference type="ARBA" id="ARBA00023128"/>
    </source>
</evidence>
<dbReference type="PANTHER" id="PTHR12388">
    <property type="entry name" value="MITOCHONDRIA ASSOCIATED GRANULOCYTE MACROPHAGE CSF SIGNALING MOLECULE"/>
    <property type="match status" value="1"/>
</dbReference>
<organism evidence="9 10">
    <name type="scientific">Blepharisma stoltei</name>
    <dbReference type="NCBI Taxonomy" id="1481888"/>
    <lineage>
        <taxon>Eukaryota</taxon>
        <taxon>Sar</taxon>
        <taxon>Alveolata</taxon>
        <taxon>Ciliophora</taxon>
        <taxon>Postciliodesmatophora</taxon>
        <taxon>Heterotrichea</taxon>
        <taxon>Heterotrichida</taxon>
        <taxon>Blepharismidae</taxon>
        <taxon>Blepharisma</taxon>
    </lineage>
</organism>
<dbReference type="Pfam" id="PF03656">
    <property type="entry name" value="Pam16"/>
    <property type="match status" value="1"/>
</dbReference>
<evidence type="ECO:0000256" key="2">
    <source>
        <dbReference type="ARBA" id="ARBA00008817"/>
    </source>
</evidence>
<keyword evidence="10" id="KW-1185">Reference proteome</keyword>
<dbReference type="GO" id="GO:0030150">
    <property type="term" value="P:protein import into mitochondrial matrix"/>
    <property type="evidence" value="ECO:0007669"/>
    <property type="project" value="InterPro"/>
</dbReference>
<name>A0AAU9J9C9_9CILI</name>
<reference evidence="9" key="1">
    <citation type="submission" date="2021-09" db="EMBL/GenBank/DDBJ databases">
        <authorList>
            <consortium name="AG Swart"/>
            <person name="Singh M."/>
            <person name="Singh A."/>
            <person name="Seah K."/>
            <person name="Emmerich C."/>
        </authorList>
    </citation>
    <scope>NUCLEOTIDE SEQUENCE</scope>
    <source>
        <strain evidence="9">ATCC30299</strain>
    </source>
</reference>
<comment type="caution">
    <text evidence="9">The sequence shown here is derived from an EMBL/GenBank/DDBJ whole genome shotgun (WGS) entry which is preliminary data.</text>
</comment>
<keyword evidence="3" id="KW-0813">Transport</keyword>
<keyword evidence="7" id="KW-0496">Mitochondrion</keyword>
<accession>A0AAU9J9C9</accession>
<evidence type="ECO:0000256" key="6">
    <source>
        <dbReference type="ARBA" id="ARBA00023010"/>
    </source>
</evidence>
<evidence type="ECO:0000313" key="10">
    <source>
        <dbReference type="Proteomes" id="UP001162131"/>
    </source>
</evidence>
<dbReference type="Proteomes" id="UP001162131">
    <property type="component" value="Unassembled WGS sequence"/>
</dbReference>
<dbReference type="SUPFAM" id="SSF46565">
    <property type="entry name" value="Chaperone J-domain"/>
    <property type="match status" value="1"/>
</dbReference>
<protein>
    <recommendedName>
        <fullName evidence="11">Mitochondrial import inner membrane translocase subunit TIM16</fullName>
    </recommendedName>
</protein>
<keyword evidence="6" id="KW-0811">Translocation</keyword>
<dbReference type="PANTHER" id="PTHR12388:SF0">
    <property type="entry name" value="MITOCHONDRIAL IMPORT INNER MEMBRANE TRANSLOCASE SUBUNIT TIM16"/>
    <property type="match status" value="1"/>
</dbReference>
<comment type="similarity">
    <text evidence="2">Belongs to the TIM16/PAM16 family.</text>
</comment>
<dbReference type="AlphaFoldDB" id="A0AAU9J9C9"/>
<gene>
    <name evidence="9" type="ORF">BSTOLATCC_MIC25412</name>
</gene>
<keyword evidence="5" id="KW-0653">Protein transport</keyword>
<evidence type="ECO:0000256" key="4">
    <source>
        <dbReference type="ARBA" id="ARBA00022792"/>
    </source>
</evidence>
<evidence type="ECO:0000256" key="3">
    <source>
        <dbReference type="ARBA" id="ARBA00022448"/>
    </source>
</evidence>
<dbReference type="GO" id="GO:0005744">
    <property type="term" value="C:TIM23 mitochondrial import inner membrane translocase complex"/>
    <property type="evidence" value="ECO:0007669"/>
    <property type="project" value="InterPro"/>
</dbReference>
<comment type="subcellular location">
    <subcellularLocation>
        <location evidence="1">Mitochondrion inner membrane</location>
        <topology evidence="1">Peripheral membrane protein</topology>
    </subcellularLocation>
</comment>
<evidence type="ECO:0000256" key="1">
    <source>
        <dbReference type="ARBA" id="ARBA00004637"/>
    </source>
</evidence>
<keyword evidence="8" id="KW-0472">Membrane</keyword>